<dbReference type="Gene3D" id="2.130.10.10">
    <property type="entry name" value="YVTN repeat-like/Quinoprotein amine dehydrogenase"/>
    <property type="match status" value="1"/>
</dbReference>
<keyword evidence="2 6" id="KW-0698">rRNA processing</keyword>
<evidence type="ECO:0000256" key="3">
    <source>
        <dbReference type="ARBA" id="ARBA00022574"/>
    </source>
</evidence>
<feature type="repeat" description="WD" evidence="7">
    <location>
        <begin position="418"/>
        <end position="452"/>
    </location>
</feature>
<dbReference type="AlphaFoldDB" id="A0ABD3NS95"/>
<dbReference type="InterPro" id="IPR036322">
    <property type="entry name" value="WD40_repeat_dom_sf"/>
</dbReference>
<dbReference type="EMBL" id="JALLPJ020000968">
    <property type="protein sequence ID" value="KAL3778824.1"/>
    <property type="molecule type" value="Genomic_DNA"/>
</dbReference>
<dbReference type="Proteomes" id="UP001530400">
    <property type="component" value="Unassembled WGS sequence"/>
</dbReference>
<evidence type="ECO:0000256" key="5">
    <source>
        <dbReference type="ARBA" id="ARBA00023242"/>
    </source>
</evidence>
<dbReference type="PROSITE" id="PS00678">
    <property type="entry name" value="WD_REPEATS_1"/>
    <property type="match status" value="2"/>
</dbReference>
<dbReference type="PROSITE" id="PS50294">
    <property type="entry name" value="WD_REPEATS_REGION"/>
    <property type="match status" value="1"/>
</dbReference>
<feature type="compositionally biased region" description="Basic and acidic residues" evidence="8">
    <location>
        <begin position="1"/>
        <end position="10"/>
    </location>
</feature>
<keyword evidence="3 7" id="KW-0853">WD repeat</keyword>
<feature type="region of interest" description="Disordered" evidence="8">
    <location>
        <begin position="1"/>
        <end position="24"/>
    </location>
</feature>
<dbReference type="SMART" id="SM00320">
    <property type="entry name" value="WD40"/>
    <property type="match status" value="7"/>
</dbReference>
<evidence type="ECO:0000259" key="9">
    <source>
        <dbReference type="Pfam" id="PF08154"/>
    </source>
</evidence>
<protein>
    <recommendedName>
        <fullName evidence="6">Ribosome biogenesis protein WDR12 homolog</fullName>
    </recommendedName>
</protein>
<proteinExistence type="inferred from homology"/>
<dbReference type="Pfam" id="PF00400">
    <property type="entry name" value="WD40"/>
    <property type="match status" value="5"/>
</dbReference>
<evidence type="ECO:0000256" key="2">
    <source>
        <dbReference type="ARBA" id="ARBA00022552"/>
    </source>
</evidence>
<dbReference type="GO" id="GO:0005654">
    <property type="term" value="C:nucleoplasm"/>
    <property type="evidence" value="ECO:0007669"/>
    <property type="project" value="UniProtKB-SubCell"/>
</dbReference>
<feature type="repeat" description="WD" evidence="7">
    <location>
        <begin position="296"/>
        <end position="340"/>
    </location>
</feature>
<dbReference type="InterPro" id="IPR012972">
    <property type="entry name" value="NLE"/>
</dbReference>
<dbReference type="Pfam" id="PF08154">
    <property type="entry name" value="NLE"/>
    <property type="match status" value="1"/>
</dbReference>
<dbReference type="SUPFAM" id="SSF50978">
    <property type="entry name" value="WD40 repeat-like"/>
    <property type="match status" value="1"/>
</dbReference>
<feature type="domain" description="NLE" evidence="9">
    <location>
        <begin position="93"/>
        <end position="168"/>
    </location>
</feature>
<dbReference type="GO" id="GO:0030687">
    <property type="term" value="C:preribosome, large subunit precursor"/>
    <property type="evidence" value="ECO:0007669"/>
    <property type="project" value="UniProtKB-UniRule"/>
</dbReference>
<evidence type="ECO:0000256" key="7">
    <source>
        <dbReference type="PROSITE-ProRule" id="PRU00221"/>
    </source>
</evidence>
<evidence type="ECO:0000313" key="10">
    <source>
        <dbReference type="EMBL" id="KAL3778824.1"/>
    </source>
</evidence>
<gene>
    <name evidence="10" type="ORF">ACHAWO_007358</name>
</gene>
<dbReference type="GO" id="GO:0005730">
    <property type="term" value="C:nucleolus"/>
    <property type="evidence" value="ECO:0007669"/>
    <property type="project" value="UniProtKB-SubCell"/>
</dbReference>
<dbReference type="PRINTS" id="PR00320">
    <property type="entry name" value="GPROTEINBRPT"/>
</dbReference>
<evidence type="ECO:0000256" key="6">
    <source>
        <dbReference type="HAMAP-Rule" id="MF_03029"/>
    </source>
</evidence>
<comment type="subcellular location">
    <subcellularLocation>
        <location evidence="6">Nucleus</location>
        <location evidence="6">Nucleolus</location>
    </subcellularLocation>
    <subcellularLocation>
        <location evidence="6">Nucleus</location>
        <location evidence="6">Nucleoplasm</location>
    </subcellularLocation>
</comment>
<feature type="region of interest" description="Disordered" evidence="8">
    <location>
        <begin position="334"/>
        <end position="376"/>
    </location>
</feature>
<keyword evidence="4" id="KW-0677">Repeat</keyword>
<comment type="caution">
    <text evidence="10">The sequence shown here is derived from an EMBL/GenBank/DDBJ whole genome shotgun (WGS) entry which is preliminary data.</text>
</comment>
<keyword evidence="1 6" id="KW-0690">Ribosome biogenesis</keyword>
<feature type="repeat" description="WD" evidence="7">
    <location>
        <begin position="471"/>
        <end position="513"/>
    </location>
</feature>
<keyword evidence="11" id="KW-1185">Reference proteome</keyword>
<sequence length="550" mass="59745">MRLKNLRDIKPSLFPPSKPNHNHRPSTIIDHEQINRNSQPQLLHRFSTTIADLSNHHPNKYKQTMDSSDEENTTTKLRISLHLAPGVKPQNSDGTTLEIPSDPIAVPCNIRKRGLSAVVNHLLGRNVVNDSGSNSDDNEEDSLSSLLPPIAFDFLLSSKLLRLPLESAVRKEGLSTEKAIELHYFPARLPPIKEGEGENFPDWVTSLDYTDGVLFAGCADGVVRSFECGDKGMNRKAVRSVGAHTGQIHCLTSIAFGNDDSLLVATGSMDQTLVTHLYDNSTSSKSSGLDLHAVYSGGHGNSITSVAMCNEADNGVVMASGDWDGGLVIWNVPTSSTNETNAEETEESSSKRQKGSSKKKQAHPKSIREAKPKTSTKAHSSNIFGLCFGYQSPTTLLTSSWDHSLKVYDVERMDCILTTNGSRVITSMSRCMNGNIVATGCADNMVRLWDMRVGNGGNVGSMGQIADKTLRQSHTAWVSDVQWSPTDPFVLSSNSHDGTLKVWDIRSSVPLHTVNAVSKKGEKALCLAFGDGYVYSGGSDCVVNQFACKV</sequence>
<evidence type="ECO:0000256" key="1">
    <source>
        <dbReference type="ARBA" id="ARBA00022517"/>
    </source>
</evidence>
<dbReference type="HAMAP" id="MF_03029">
    <property type="entry name" value="WDR12"/>
    <property type="match status" value="1"/>
</dbReference>
<dbReference type="InterPro" id="IPR015943">
    <property type="entry name" value="WD40/YVTN_repeat-like_dom_sf"/>
</dbReference>
<dbReference type="PANTHER" id="PTHR19855">
    <property type="entry name" value="WD40 REPEAT PROTEIN 12, 37"/>
    <property type="match status" value="1"/>
</dbReference>
<dbReference type="InterPro" id="IPR019775">
    <property type="entry name" value="WD40_repeat_CS"/>
</dbReference>
<keyword evidence="5 6" id="KW-0539">Nucleus</keyword>
<dbReference type="InterPro" id="IPR028599">
    <property type="entry name" value="WDR12/Ytm1"/>
</dbReference>
<dbReference type="PROSITE" id="PS50082">
    <property type="entry name" value="WD_REPEATS_2"/>
    <property type="match status" value="3"/>
</dbReference>
<evidence type="ECO:0000256" key="4">
    <source>
        <dbReference type="ARBA" id="ARBA00022737"/>
    </source>
</evidence>
<reference evidence="10 11" key="1">
    <citation type="submission" date="2024-10" db="EMBL/GenBank/DDBJ databases">
        <title>Updated reference genomes for cyclostephanoid diatoms.</title>
        <authorList>
            <person name="Roberts W.R."/>
            <person name="Alverson A.J."/>
        </authorList>
    </citation>
    <scope>NUCLEOTIDE SEQUENCE [LARGE SCALE GENOMIC DNA]</scope>
    <source>
        <strain evidence="10 11">AJA010-31</strain>
    </source>
</reference>
<comment type="similarity">
    <text evidence="6">Belongs to the WD repeat WDR12/YTM1 family.</text>
</comment>
<dbReference type="PANTHER" id="PTHR19855:SF11">
    <property type="entry name" value="RIBOSOME BIOGENESIS PROTEIN WDR12"/>
    <property type="match status" value="1"/>
</dbReference>
<accession>A0ABD3NS95</accession>
<evidence type="ECO:0000256" key="8">
    <source>
        <dbReference type="SAM" id="MobiDB-lite"/>
    </source>
</evidence>
<dbReference type="InterPro" id="IPR001680">
    <property type="entry name" value="WD40_rpt"/>
</dbReference>
<comment type="function">
    <text evidence="6">Required for maturation of ribosomal RNAs and formation of the large ribosomal subunit.</text>
</comment>
<dbReference type="GO" id="GO:0000463">
    <property type="term" value="P:maturation of LSU-rRNA from tricistronic rRNA transcript (SSU-rRNA, 5.8S rRNA, LSU-rRNA)"/>
    <property type="evidence" value="ECO:0007669"/>
    <property type="project" value="UniProtKB-UniRule"/>
</dbReference>
<feature type="compositionally biased region" description="Basic residues" evidence="8">
    <location>
        <begin position="351"/>
        <end position="365"/>
    </location>
</feature>
<evidence type="ECO:0000313" key="11">
    <source>
        <dbReference type="Proteomes" id="UP001530400"/>
    </source>
</evidence>
<dbReference type="GO" id="GO:0043021">
    <property type="term" value="F:ribonucleoprotein complex binding"/>
    <property type="evidence" value="ECO:0007669"/>
    <property type="project" value="UniProtKB-UniRule"/>
</dbReference>
<organism evidence="10 11">
    <name type="scientific">Cyclotella atomus</name>
    <dbReference type="NCBI Taxonomy" id="382360"/>
    <lineage>
        <taxon>Eukaryota</taxon>
        <taxon>Sar</taxon>
        <taxon>Stramenopiles</taxon>
        <taxon>Ochrophyta</taxon>
        <taxon>Bacillariophyta</taxon>
        <taxon>Coscinodiscophyceae</taxon>
        <taxon>Thalassiosirophycidae</taxon>
        <taxon>Stephanodiscales</taxon>
        <taxon>Stephanodiscaceae</taxon>
        <taxon>Cyclotella</taxon>
    </lineage>
</organism>
<name>A0ABD3NS95_9STRA</name>
<dbReference type="InterPro" id="IPR020472">
    <property type="entry name" value="WD40_PAC1"/>
</dbReference>
<dbReference type="GO" id="GO:0000466">
    <property type="term" value="P:maturation of 5.8S rRNA from tricistronic rRNA transcript (SSU-rRNA, 5.8S rRNA, LSU-rRNA)"/>
    <property type="evidence" value="ECO:0007669"/>
    <property type="project" value="UniProtKB-UniRule"/>
</dbReference>